<name>A0AA51UFH2_9EURY</name>
<dbReference type="AlphaFoldDB" id="A0AA51UFH2"/>
<feature type="transmembrane region" description="Helical" evidence="8">
    <location>
        <begin position="277"/>
        <end position="296"/>
    </location>
</feature>
<feature type="transmembrane region" description="Helical" evidence="8">
    <location>
        <begin position="124"/>
        <end position="145"/>
    </location>
</feature>
<feature type="domain" description="Ammonium transporter AmtB-like" evidence="9">
    <location>
        <begin position="9"/>
        <end position="396"/>
    </location>
</feature>
<feature type="transmembrane region" description="Helical" evidence="8">
    <location>
        <begin position="6"/>
        <end position="29"/>
    </location>
</feature>
<dbReference type="PANTHER" id="PTHR43029">
    <property type="entry name" value="AMMONIUM TRANSPORTER MEP2"/>
    <property type="match status" value="1"/>
</dbReference>
<dbReference type="KEGG" id="mmav:RE476_07060"/>
<dbReference type="Gene3D" id="1.10.3430.10">
    <property type="entry name" value="Ammonium transporter AmtB like domains"/>
    <property type="match status" value="1"/>
</dbReference>
<feature type="transmembrane region" description="Helical" evidence="8">
    <location>
        <begin position="317"/>
        <end position="339"/>
    </location>
</feature>
<protein>
    <recommendedName>
        <fullName evidence="8">Ammonium transporter</fullName>
    </recommendedName>
</protein>
<evidence type="ECO:0000256" key="2">
    <source>
        <dbReference type="ARBA" id="ARBA00005887"/>
    </source>
</evidence>
<evidence type="ECO:0000256" key="3">
    <source>
        <dbReference type="ARBA" id="ARBA00022448"/>
    </source>
</evidence>
<dbReference type="SUPFAM" id="SSF111352">
    <property type="entry name" value="Ammonium transporter"/>
    <property type="match status" value="1"/>
</dbReference>
<reference evidence="10" key="1">
    <citation type="submission" date="2023-08" db="EMBL/GenBank/DDBJ databases">
        <title>Methanolobus mangrovi sp. nov. and Methanolobus sediminis sp. nov, two novel methylotrophic methanogens isolated from mangrove sediments in China.</title>
        <authorList>
            <person name="Zhou J."/>
        </authorList>
    </citation>
    <scope>NUCLEOTIDE SEQUENCE</scope>
    <source>
        <strain evidence="10">FTZ2</strain>
    </source>
</reference>
<feature type="transmembrane region" description="Helical" evidence="8">
    <location>
        <begin position="253"/>
        <end position="271"/>
    </location>
</feature>
<evidence type="ECO:0000256" key="4">
    <source>
        <dbReference type="ARBA" id="ARBA00022692"/>
    </source>
</evidence>
<dbReference type="InterPro" id="IPR018047">
    <property type="entry name" value="Ammonium_transpt_CS"/>
</dbReference>
<feature type="transmembrane region" description="Helical" evidence="8">
    <location>
        <begin position="217"/>
        <end position="241"/>
    </location>
</feature>
<dbReference type="NCBIfam" id="TIGR00836">
    <property type="entry name" value="amt"/>
    <property type="match status" value="1"/>
</dbReference>
<comment type="subcellular location">
    <subcellularLocation>
        <location evidence="8">Cell membrane</location>
        <topology evidence="8">Multi-pass membrane protein</topology>
    </subcellularLocation>
    <subcellularLocation>
        <location evidence="1">Membrane</location>
        <topology evidence="1">Multi-pass membrane protein</topology>
    </subcellularLocation>
</comment>
<keyword evidence="11" id="KW-1185">Reference proteome</keyword>
<evidence type="ECO:0000313" key="11">
    <source>
        <dbReference type="Proteomes" id="UP001183006"/>
    </source>
</evidence>
<evidence type="ECO:0000256" key="1">
    <source>
        <dbReference type="ARBA" id="ARBA00004141"/>
    </source>
</evidence>
<evidence type="ECO:0000259" key="9">
    <source>
        <dbReference type="Pfam" id="PF00909"/>
    </source>
</evidence>
<evidence type="ECO:0000256" key="6">
    <source>
        <dbReference type="ARBA" id="ARBA00023136"/>
    </source>
</evidence>
<evidence type="ECO:0000256" key="7">
    <source>
        <dbReference type="ARBA" id="ARBA00023177"/>
    </source>
</evidence>
<dbReference type="Proteomes" id="UP001183006">
    <property type="component" value="Chromosome"/>
</dbReference>
<comment type="similarity">
    <text evidence="2 8">Belongs to the ammonia transporter channel (TC 1.A.11.2) family.</text>
</comment>
<keyword evidence="3 8" id="KW-0813">Transport</keyword>
<organism evidence="10 11">
    <name type="scientific">Methanolobus mangrovi</name>
    <dbReference type="NCBI Taxonomy" id="3072977"/>
    <lineage>
        <taxon>Archaea</taxon>
        <taxon>Methanobacteriati</taxon>
        <taxon>Methanobacteriota</taxon>
        <taxon>Stenosarchaea group</taxon>
        <taxon>Methanomicrobia</taxon>
        <taxon>Methanosarcinales</taxon>
        <taxon>Methanosarcinaceae</taxon>
        <taxon>Methanolobus</taxon>
    </lineage>
</organism>
<feature type="transmembrane region" description="Helical" evidence="8">
    <location>
        <begin position="345"/>
        <end position="367"/>
    </location>
</feature>
<keyword evidence="6 8" id="KW-0472">Membrane</keyword>
<dbReference type="EMBL" id="CP133594">
    <property type="protein sequence ID" value="WMW21172.1"/>
    <property type="molecule type" value="Genomic_DNA"/>
</dbReference>
<feature type="transmembrane region" description="Helical" evidence="8">
    <location>
        <begin position="41"/>
        <end position="63"/>
    </location>
</feature>
<dbReference type="InterPro" id="IPR029020">
    <property type="entry name" value="Ammonium/urea_transptr"/>
</dbReference>
<dbReference type="Pfam" id="PF00909">
    <property type="entry name" value="Ammonium_transp"/>
    <property type="match status" value="1"/>
</dbReference>
<keyword evidence="7 8" id="KW-0924">Ammonia transport</keyword>
<proteinExistence type="inferred from homology"/>
<dbReference type="GeneID" id="84229887"/>
<dbReference type="InterPro" id="IPR001905">
    <property type="entry name" value="Ammonium_transpt"/>
</dbReference>
<sequence length="398" mass="41144">MVLDTGDTAFIIICTAMVMLMTPGVGLFYGGMVRSKNIISMIAMAFIAFAIVSIQWVTIGYSLSFGTDISGFIGGLDYVGLAGVGLEGEGIPDMLFMAFQLVFAGITLAILTSGIAERVKLSSFIVLGLLWTTLVYDPLAHWAWGGGWAGELGALDFAGGTVVHISSGFGALALALVIGKRSGFGKYSMEAENITTTLLGGSLLWFGWFGFNAGSALAANGLAVNALVVTNVSAAAGAITWMAASWIKGKPSSLGLISGAVAGLVAITPASGFVSPMSAIVIGGFAGLLCYGALLFRVRRGLDESLDAWAVHGMGGLWGALATGIFASAAIGGVDGLIYGNTHQFLVQLIDASAAILYAFIMTFILAKLVDKVMGLRVTEEEEYVGLDISQHGESTTA</sequence>
<feature type="transmembrane region" description="Helical" evidence="8">
    <location>
        <begin position="157"/>
        <end position="179"/>
    </location>
</feature>
<keyword evidence="5 8" id="KW-1133">Transmembrane helix</keyword>
<dbReference type="GO" id="GO:0005886">
    <property type="term" value="C:plasma membrane"/>
    <property type="evidence" value="ECO:0007669"/>
    <property type="project" value="UniProtKB-SubCell"/>
</dbReference>
<feature type="transmembrane region" description="Helical" evidence="8">
    <location>
        <begin position="191"/>
        <end position="211"/>
    </location>
</feature>
<keyword evidence="4 8" id="KW-0812">Transmembrane</keyword>
<feature type="transmembrane region" description="Helical" evidence="8">
    <location>
        <begin position="94"/>
        <end position="112"/>
    </location>
</feature>
<evidence type="ECO:0000256" key="5">
    <source>
        <dbReference type="ARBA" id="ARBA00022989"/>
    </source>
</evidence>
<dbReference type="GO" id="GO:0008519">
    <property type="term" value="F:ammonium channel activity"/>
    <property type="evidence" value="ECO:0007669"/>
    <property type="project" value="InterPro"/>
</dbReference>
<dbReference type="PROSITE" id="PS01219">
    <property type="entry name" value="AMMONIUM_TRANSP"/>
    <property type="match status" value="1"/>
</dbReference>
<accession>A0AA51UFH2</accession>
<dbReference type="InterPro" id="IPR024041">
    <property type="entry name" value="NH4_transpt_AmtB-like_dom"/>
</dbReference>
<evidence type="ECO:0000313" key="10">
    <source>
        <dbReference type="EMBL" id="WMW21172.1"/>
    </source>
</evidence>
<gene>
    <name evidence="10" type="ORF">RE476_07060</name>
</gene>
<evidence type="ECO:0000256" key="8">
    <source>
        <dbReference type="RuleBase" id="RU362002"/>
    </source>
</evidence>
<dbReference type="RefSeq" id="WP_309306958.1">
    <property type="nucleotide sequence ID" value="NZ_CP133594.1"/>
</dbReference>
<dbReference type="PANTHER" id="PTHR43029:SF10">
    <property type="entry name" value="AMMONIUM TRANSPORTER MEP2"/>
    <property type="match status" value="1"/>
</dbReference>